<gene>
    <name evidence="1" type="ORF">CEXT_695051</name>
</gene>
<organism evidence="1 2">
    <name type="scientific">Caerostris extrusa</name>
    <name type="common">Bark spider</name>
    <name type="synonym">Caerostris bankana</name>
    <dbReference type="NCBI Taxonomy" id="172846"/>
    <lineage>
        <taxon>Eukaryota</taxon>
        <taxon>Metazoa</taxon>
        <taxon>Ecdysozoa</taxon>
        <taxon>Arthropoda</taxon>
        <taxon>Chelicerata</taxon>
        <taxon>Arachnida</taxon>
        <taxon>Araneae</taxon>
        <taxon>Araneomorphae</taxon>
        <taxon>Entelegynae</taxon>
        <taxon>Araneoidea</taxon>
        <taxon>Araneidae</taxon>
        <taxon>Caerostris</taxon>
    </lineage>
</organism>
<dbReference type="AlphaFoldDB" id="A0AAV4X4M8"/>
<evidence type="ECO:0000313" key="1">
    <source>
        <dbReference type="EMBL" id="GIY89507.1"/>
    </source>
</evidence>
<keyword evidence="2" id="KW-1185">Reference proteome</keyword>
<sequence length="78" mass="8728">MASEILQINYLDLNRPVLTGDEVNSASLRSDKSIIWTCTCMFLPQMRASEILQINYLAPDRPVLTGDEVNLASLKSDK</sequence>
<accession>A0AAV4X4M8</accession>
<dbReference type="EMBL" id="BPLR01017217">
    <property type="protein sequence ID" value="GIY89507.1"/>
    <property type="molecule type" value="Genomic_DNA"/>
</dbReference>
<comment type="caution">
    <text evidence="1">The sequence shown here is derived from an EMBL/GenBank/DDBJ whole genome shotgun (WGS) entry which is preliminary data.</text>
</comment>
<name>A0AAV4X4M8_CAEEX</name>
<protein>
    <submittedName>
        <fullName evidence="1">Uncharacterized protein</fullName>
    </submittedName>
</protein>
<evidence type="ECO:0000313" key="2">
    <source>
        <dbReference type="Proteomes" id="UP001054945"/>
    </source>
</evidence>
<reference evidence="1 2" key="1">
    <citation type="submission" date="2021-06" db="EMBL/GenBank/DDBJ databases">
        <title>Caerostris extrusa draft genome.</title>
        <authorList>
            <person name="Kono N."/>
            <person name="Arakawa K."/>
        </authorList>
    </citation>
    <scope>NUCLEOTIDE SEQUENCE [LARGE SCALE GENOMIC DNA]</scope>
</reference>
<dbReference type="Proteomes" id="UP001054945">
    <property type="component" value="Unassembled WGS sequence"/>
</dbReference>
<proteinExistence type="predicted"/>